<dbReference type="Gene3D" id="1.20.58.2190">
    <property type="match status" value="1"/>
</dbReference>
<evidence type="ECO:0000256" key="5">
    <source>
        <dbReference type="SAM" id="MobiDB-lite"/>
    </source>
</evidence>
<dbReference type="SMART" id="SM00547">
    <property type="entry name" value="ZnF_RBZ"/>
    <property type="match status" value="2"/>
</dbReference>
<reference evidence="7 8" key="1">
    <citation type="journal article" date="2013" name="Nature">
        <title>Insights into bilaterian evolution from three spiralian genomes.</title>
        <authorList>
            <person name="Simakov O."/>
            <person name="Marletaz F."/>
            <person name="Cho S.J."/>
            <person name="Edsinger-Gonzales E."/>
            <person name="Havlak P."/>
            <person name="Hellsten U."/>
            <person name="Kuo D.H."/>
            <person name="Larsson T."/>
            <person name="Lv J."/>
            <person name="Arendt D."/>
            <person name="Savage R."/>
            <person name="Osoegawa K."/>
            <person name="de Jong P."/>
            <person name="Grimwood J."/>
            <person name="Chapman J.A."/>
            <person name="Shapiro H."/>
            <person name="Aerts A."/>
            <person name="Otillar R.P."/>
            <person name="Terry A.Y."/>
            <person name="Boore J.L."/>
            <person name="Grigoriev I.V."/>
            <person name="Lindberg D.R."/>
            <person name="Seaver E.C."/>
            <person name="Weisblat D.A."/>
            <person name="Putnam N.H."/>
            <person name="Rokhsar D.S."/>
        </authorList>
    </citation>
    <scope>NUCLEOTIDE SEQUENCE [LARGE SCALE GENOMIC DNA]</scope>
</reference>
<accession>V4AK32</accession>
<evidence type="ECO:0000256" key="3">
    <source>
        <dbReference type="ARBA" id="ARBA00022833"/>
    </source>
</evidence>
<keyword evidence="1" id="KW-0479">Metal-binding</keyword>
<dbReference type="PROSITE" id="PS50199">
    <property type="entry name" value="ZF_RANBP2_2"/>
    <property type="match status" value="1"/>
</dbReference>
<dbReference type="OrthoDB" id="9989817at2759"/>
<dbReference type="SUPFAM" id="SSF143503">
    <property type="entry name" value="PUG domain-like"/>
    <property type="match status" value="1"/>
</dbReference>
<dbReference type="PANTHER" id="PTHR15326:SF2">
    <property type="entry name" value="PROTEIN TAMOZHENNIC"/>
    <property type="match status" value="1"/>
</dbReference>
<gene>
    <name evidence="7" type="ORF">LOTGIDRAFT_232192</name>
</gene>
<dbReference type="PANTHER" id="PTHR15326">
    <property type="entry name" value="SPERMATOGENESIS-ASSOCIATED PROTEIN 2/TAMOZHENNIC"/>
    <property type="match status" value="1"/>
</dbReference>
<dbReference type="InterPro" id="IPR048839">
    <property type="entry name" value="SPATA2_PUB-like"/>
</dbReference>
<proteinExistence type="predicted"/>
<dbReference type="CTD" id="20248833"/>
<dbReference type="Pfam" id="PF21388">
    <property type="entry name" value="SPATA2_PUB-like"/>
    <property type="match status" value="1"/>
</dbReference>
<dbReference type="Proteomes" id="UP000030746">
    <property type="component" value="Unassembled WGS sequence"/>
</dbReference>
<dbReference type="EMBL" id="KB201701">
    <property type="protein sequence ID" value="ESO95090.1"/>
    <property type="molecule type" value="Genomic_DNA"/>
</dbReference>
<dbReference type="Gene3D" id="4.10.1060.10">
    <property type="entry name" value="Zinc finger, RanBP2-type"/>
    <property type="match status" value="1"/>
</dbReference>
<dbReference type="InterPro" id="IPR001876">
    <property type="entry name" value="Znf_RanBP2"/>
</dbReference>
<keyword evidence="3" id="KW-0862">Zinc</keyword>
<dbReference type="GO" id="GO:0005737">
    <property type="term" value="C:cytoplasm"/>
    <property type="evidence" value="ECO:0007669"/>
    <property type="project" value="TreeGrafter"/>
</dbReference>
<dbReference type="OMA" id="KHEVEAN"/>
<dbReference type="InterPro" id="IPR036443">
    <property type="entry name" value="Znf_RanBP2_sf"/>
</dbReference>
<dbReference type="PROSITE" id="PS01358">
    <property type="entry name" value="ZF_RANBP2_1"/>
    <property type="match status" value="1"/>
</dbReference>
<name>V4AK32_LOTGI</name>
<dbReference type="GO" id="GO:0008270">
    <property type="term" value="F:zinc ion binding"/>
    <property type="evidence" value="ECO:0007669"/>
    <property type="project" value="UniProtKB-KW"/>
</dbReference>
<keyword evidence="2 4" id="KW-0863">Zinc-finger</keyword>
<feature type="domain" description="RanBP2-type" evidence="6">
    <location>
        <begin position="459"/>
        <end position="488"/>
    </location>
</feature>
<dbReference type="KEGG" id="lgi:LOTGIDRAFT_232192"/>
<feature type="region of interest" description="Disordered" evidence="5">
    <location>
        <begin position="214"/>
        <end position="234"/>
    </location>
</feature>
<sequence>MTSKRSDFSLNDASGSVDHARHLYKKSNVHLSDLTKQQRKDLGMTIFKLLHKCLPLLHLTLAFTSSAFVEIIEATIEDGKFDGEKSAQAFTELEKYLKLLYDHPWKKEFRVLKLYSGFFNSKVKSHLRNPEQIFEMVGYKRVNESEMILQEVKPNRERLINVCFECLVGAVACKLIEMKHNDIRDRGGDFQDAFQWMKTGEKPKEEYLEKKLEQKKRTQEKENMDDTVSYKNRDKTPSSTYMYYNNDKLVVDLNSPNHNNDSYIRAGHIPYIDEGQTDNGIEISMKGTHDDHIHASLREINLKQQRQKQAPKSDVRDFVKSTHKSNYEVKSENLSYPEVDLKSSRKISGYIKKSKDEDRVITRTTPTKVSKESMEIFYPPATISSYKNIEKHKRTHYFPYPSNTNIDVTDGSFKAKQFIEEPDILDTDGELSFTSGYYDIPRDDQELVLNRSINNSPFSDEIWSCSYCTSLNNASRTVCKECDKSRHVGPDLENPKAGESKKVCSDCTLENLPTDIFCKACNAPLKPANVQTYV</sequence>
<evidence type="ECO:0000313" key="8">
    <source>
        <dbReference type="Proteomes" id="UP000030746"/>
    </source>
</evidence>
<evidence type="ECO:0000313" key="7">
    <source>
        <dbReference type="EMBL" id="ESO95090.1"/>
    </source>
</evidence>
<dbReference type="GeneID" id="20248833"/>
<dbReference type="InterPro" id="IPR036339">
    <property type="entry name" value="PUB-like_dom_sf"/>
</dbReference>
<dbReference type="RefSeq" id="XP_009054283.1">
    <property type="nucleotide sequence ID" value="XM_009056035.1"/>
</dbReference>
<dbReference type="AlphaFoldDB" id="V4AK32"/>
<protein>
    <recommendedName>
        <fullName evidence="6">RanBP2-type domain-containing protein</fullName>
    </recommendedName>
</protein>
<dbReference type="SUPFAM" id="SSF90209">
    <property type="entry name" value="Ran binding protein zinc finger-like"/>
    <property type="match status" value="1"/>
</dbReference>
<evidence type="ECO:0000256" key="2">
    <source>
        <dbReference type="ARBA" id="ARBA00022771"/>
    </source>
</evidence>
<feature type="compositionally biased region" description="Basic and acidic residues" evidence="5">
    <location>
        <begin position="214"/>
        <end position="224"/>
    </location>
</feature>
<keyword evidence="8" id="KW-1185">Reference proteome</keyword>
<evidence type="ECO:0000259" key="6">
    <source>
        <dbReference type="PROSITE" id="PS50199"/>
    </source>
</evidence>
<evidence type="ECO:0000256" key="4">
    <source>
        <dbReference type="PROSITE-ProRule" id="PRU00322"/>
    </source>
</evidence>
<evidence type="ECO:0000256" key="1">
    <source>
        <dbReference type="ARBA" id="ARBA00022723"/>
    </source>
</evidence>
<dbReference type="HOGENOM" id="CLU_510292_0_0_1"/>
<organism evidence="7 8">
    <name type="scientific">Lottia gigantea</name>
    <name type="common">Giant owl limpet</name>
    <dbReference type="NCBI Taxonomy" id="225164"/>
    <lineage>
        <taxon>Eukaryota</taxon>
        <taxon>Metazoa</taxon>
        <taxon>Spiralia</taxon>
        <taxon>Lophotrochozoa</taxon>
        <taxon>Mollusca</taxon>
        <taxon>Gastropoda</taxon>
        <taxon>Patellogastropoda</taxon>
        <taxon>Lottioidea</taxon>
        <taxon>Lottiidae</taxon>
        <taxon>Lottia</taxon>
    </lineage>
</organism>